<sequence length="67" mass="7926">MTNLKRIFEKHEHGHLTDEITDLEEGYDVLIHVIDRNTFNLMNELNETGEYTVYEDEVNDTITITQN</sequence>
<gene>
    <name evidence="1" type="ORF">HCJ59_12740</name>
</gene>
<reference evidence="1 2" key="1">
    <citation type="submission" date="2020-03" db="EMBL/GenBank/DDBJ databases">
        <title>Soil Listeria distribution.</title>
        <authorList>
            <person name="Liao J."/>
            <person name="Wiedmann M."/>
        </authorList>
    </citation>
    <scope>NUCLEOTIDE SEQUENCE [LARGE SCALE GENOMIC DNA]</scope>
    <source>
        <strain evidence="1 2">FSL L7-1515</strain>
    </source>
</reference>
<evidence type="ECO:0008006" key="3">
    <source>
        <dbReference type="Google" id="ProtNLM"/>
    </source>
</evidence>
<evidence type="ECO:0000313" key="2">
    <source>
        <dbReference type="Proteomes" id="UP000587800"/>
    </source>
</evidence>
<accession>A0ABR6SYJ3</accession>
<dbReference type="RefSeq" id="WP_185395727.1">
    <property type="nucleotide sequence ID" value="NZ_JAASTZ010000015.1"/>
</dbReference>
<organism evidence="1 2">
    <name type="scientific">Listeria immobilis</name>
    <dbReference type="NCBI Taxonomy" id="2713502"/>
    <lineage>
        <taxon>Bacteria</taxon>
        <taxon>Bacillati</taxon>
        <taxon>Bacillota</taxon>
        <taxon>Bacilli</taxon>
        <taxon>Bacillales</taxon>
        <taxon>Listeriaceae</taxon>
        <taxon>Listeria</taxon>
    </lineage>
</organism>
<dbReference type="Proteomes" id="UP000587800">
    <property type="component" value="Unassembled WGS sequence"/>
</dbReference>
<dbReference type="EMBL" id="JAASUB010000015">
    <property type="protein sequence ID" value="MBC1510751.1"/>
    <property type="molecule type" value="Genomic_DNA"/>
</dbReference>
<comment type="caution">
    <text evidence="1">The sequence shown here is derived from an EMBL/GenBank/DDBJ whole genome shotgun (WGS) entry which is preliminary data.</text>
</comment>
<keyword evidence="2" id="KW-1185">Reference proteome</keyword>
<protein>
    <recommendedName>
        <fullName evidence="3">Bacillus phage SPbeta YonK domain-containing protein</fullName>
    </recommendedName>
</protein>
<evidence type="ECO:0000313" key="1">
    <source>
        <dbReference type="EMBL" id="MBC1510751.1"/>
    </source>
</evidence>
<name>A0ABR6SYJ3_9LIST</name>
<proteinExistence type="predicted"/>